<dbReference type="InterPro" id="IPR005182">
    <property type="entry name" value="YdbS-like_PH"/>
</dbReference>
<dbReference type="Pfam" id="PF03703">
    <property type="entry name" value="bPH_2"/>
    <property type="match status" value="1"/>
</dbReference>
<dbReference type="Proteomes" id="UP001209318">
    <property type="component" value="Unassembled WGS sequence"/>
</dbReference>
<evidence type="ECO:0000313" key="2">
    <source>
        <dbReference type="EMBL" id="MCU9614360.1"/>
    </source>
</evidence>
<gene>
    <name evidence="2" type="ORF">OEV98_12520</name>
</gene>
<keyword evidence="3" id="KW-1185">Reference proteome</keyword>
<evidence type="ECO:0000313" key="3">
    <source>
        <dbReference type="Proteomes" id="UP001209318"/>
    </source>
</evidence>
<evidence type="ECO:0000259" key="1">
    <source>
        <dbReference type="Pfam" id="PF03703"/>
    </source>
</evidence>
<comment type="caution">
    <text evidence="2">The sequence shown here is derived from an EMBL/GenBank/DDBJ whole genome shotgun (WGS) entry which is preliminary data.</text>
</comment>
<feature type="domain" description="YdbS-like PH" evidence="1">
    <location>
        <begin position="3"/>
        <end position="77"/>
    </location>
</feature>
<sequence>MQYQTTEYRFTASDLIIKDGGFSVLETTIPFRNIQHVAIMQTFFSRLFGLYSVTIHTGGNYFVIHYLSLEKANELTEVIRKVMP</sequence>
<protein>
    <submittedName>
        <fullName evidence="2">PH domain-containing protein</fullName>
    </submittedName>
</protein>
<name>A0AAE3ITK1_9BACI</name>
<accession>A0AAE3ITK1</accession>
<dbReference type="PANTHER" id="PTHR34473">
    <property type="entry name" value="UPF0699 TRANSMEMBRANE PROTEIN YDBS"/>
    <property type="match status" value="1"/>
</dbReference>
<organism evidence="2 3">
    <name type="scientific">Perspicuibacillus lycopersici</name>
    <dbReference type="NCBI Taxonomy" id="1325689"/>
    <lineage>
        <taxon>Bacteria</taxon>
        <taxon>Bacillati</taxon>
        <taxon>Bacillota</taxon>
        <taxon>Bacilli</taxon>
        <taxon>Bacillales</taxon>
        <taxon>Bacillaceae</taxon>
        <taxon>Perspicuibacillus</taxon>
    </lineage>
</organism>
<dbReference type="EMBL" id="JAOUSF010000004">
    <property type="protein sequence ID" value="MCU9614360.1"/>
    <property type="molecule type" value="Genomic_DNA"/>
</dbReference>
<reference evidence="2" key="1">
    <citation type="submission" date="2022-10" db="EMBL/GenBank/DDBJ databases">
        <title>Description of Fervidibacillus gen. nov. in the family Fervidibacillaceae fam. nov. with two species, Fervidibacillus albus sp. nov., and Fervidibacillus halotolerans sp. nov., isolated from tidal flat sediments.</title>
        <authorList>
            <person name="Kwon K.K."/>
            <person name="Yang S.-H."/>
        </authorList>
    </citation>
    <scope>NUCLEOTIDE SEQUENCE</scope>
    <source>
        <strain evidence="2">JCM 19140</strain>
    </source>
</reference>
<dbReference type="PANTHER" id="PTHR34473:SF3">
    <property type="entry name" value="TRANSMEMBRANE PROTEIN-RELATED"/>
    <property type="match status" value="1"/>
</dbReference>
<dbReference type="AlphaFoldDB" id="A0AAE3ITK1"/>
<proteinExistence type="predicted"/>